<dbReference type="Pfam" id="PF04138">
    <property type="entry name" value="GtrA_DPMS_TM"/>
    <property type="match status" value="1"/>
</dbReference>
<feature type="transmembrane region" description="Helical" evidence="5">
    <location>
        <begin position="324"/>
        <end position="345"/>
    </location>
</feature>
<dbReference type="CDD" id="cd04179">
    <property type="entry name" value="DPM_DPG-synthase_like"/>
    <property type="match status" value="1"/>
</dbReference>
<accession>A0ABV4XP49</accession>
<keyword evidence="2 5" id="KW-0812">Transmembrane</keyword>
<feature type="transmembrane region" description="Helical" evidence="5">
    <location>
        <begin position="297"/>
        <end position="318"/>
    </location>
</feature>
<dbReference type="Gene3D" id="3.90.550.10">
    <property type="entry name" value="Spore Coat Polysaccharide Biosynthesis Protein SpsA, Chain A"/>
    <property type="match status" value="1"/>
</dbReference>
<evidence type="ECO:0000313" key="9">
    <source>
        <dbReference type="Proteomes" id="UP001576784"/>
    </source>
</evidence>
<evidence type="ECO:0000256" key="5">
    <source>
        <dbReference type="SAM" id="Phobius"/>
    </source>
</evidence>
<comment type="caution">
    <text evidence="8">The sequence shown here is derived from an EMBL/GenBank/DDBJ whole genome shotgun (WGS) entry which is preliminary data.</text>
</comment>
<evidence type="ECO:0000259" key="6">
    <source>
        <dbReference type="Pfam" id="PF00535"/>
    </source>
</evidence>
<keyword evidence="9" id="KW-1185">Reference proteome</keyword>
<gene>
    <name evidence="8" type="ORF">ACE1CI_11265</name>
</gene>
<dbReference type="GO" id="GO:0016757">
    <property type="term" value="F:glycosyltransferase activity"/>
    <property type="evidence" value="ECO:0007669"/>
    <property type="project" value="UniProtKB-KW"/>
</dbReference>
<dbReference type="InterPro" id="IPR050256">
    <property type="entry name" value="Glycosyltransferase_2"/>
</dbReference>
<dbReference type="InterPro" id="IPR001173">
    <property type="entry name" value="Glyco_trans_2-like"/>
</dbReference>
<dbReference type="PANTHER" id="PTHR48090">
    <property type="entry name" value="UNDECAPRENYL-PHOSPHATE 4-DEOXY-4-FORMAMIDO-L-ARABINOSE TRANSFERASE-RELATED"/>
    <property type="match status" value="1"/>
</dbReference>
<dbReference type="RefSeq" id="WP_413263140.1">
    <property type="nucleotide sequence ID" value="NZ_JBHFNR010000075.1"/>
</dbReference>
<dbReference type="InterPro" id="IPR007267">
    <property type="entry name" value="GtrA_DPMS_TM"/>
</dbReference>
<organism evidence="8 9">
    <name type="scientific">Floridaenema flaviceps BLCC-F50</name>
    <dbReference type="NCBI Taxonomy" id="3153642"/>
    <lineage>
        <taxon>Bacteria</taxon>
        <taxon>Bacillati</taxon>
        <taxon>Cyanobacteriota</taxon>
        <taxon>Cyanophyceae</taxon>
        <taxon>Oscillatoriophycideae</taxon>
        <taxon>Aerosakkonematales</taxon>
        <taxon>Aerosakkonemataceae</taxon>
        <taxon>Floridanema</taxon>
        <taxon>Floridanema flaviceps</taxon>
    </lineage>
</organism>
<feature type="transmembrane region" description="Helical" evidence="5">
    <location>
        <begin position="230"/>
        <end position="247"/>
    </location>
</feature>
<feature type="domain" description="Glycosyltransferase 2-like" evidence="6">
    <location>
        <begin position="13"/>
        <end position="175"/>
    </location>
</feature>
<dbReference type="Proteomes" id="UP001576784">
    <property type="component" value="Unassembled WGS sequence"/>
</dbReference>
<evidence type="ECO:0000313" key="8">
    <source>
        <dbReference type="EMBL" id="MFB2893482.1"/>
    </source>
</evidence>
<name>A0ABV4XP49_9CYAN</name>
<feature type="transmembrane region" description="Helical" evidence="5">
    <location>
        <begin position="357"/>
        <end position="382"/>
    </location>
</feature>
<sequence>MKHLNCDRHNCLSVVIPVYNEESTLEAVVRKVLTIPNLLEIVIVDDGSTDRTPAIGFELTDTYPQVRFIRNNRNAGKTEALKQGFLLTKGDIVIVQDADLEYDPAEIPQLIQPIIDHYADVVYGSRFLVRKAARVLYFYHYLGNKGLTFLSNLFTNLNMTDVETCYKAFRGDIIRNMLITSRGFGFEIEVTAKVAKLAKMGCAVYEVPISYYGRTYEEGKKIGLKDGFAALWYILYFNIFCGLAASFSEMPESVASKIKPKYAPKRKKFISRALPTWENSTPTSRRNKQLVTVIQQFIGYLFSGGAATIVDVAIFSFLTQLGLWYILALCVSWASGLNINFWLSRRFVFQVFWKNSLYQYAIFAIVAINSLLANLGLLQLLIGELGWNSTTARLFSAACVSVLSFTGHKLYTFADRELGSKTHLNLKIRN</sequence>
<dbReference type="EMBL" id="JBHFNR010000075">
    <property type="protein sequence ID" value="MFB2893482.1"/>
    <property type="molecule type" value="Genomic_DNA"/>
</dbReference>
<dbReference type="EC" id="2.4.-.-" evidence="8"/>
<feature type="transmembrane region" description="Helical" evidence="5">
    <location>
        <begin position="394"/>
        <end position="411"/>
    </location>
</feature>
<comment type="subcellular location">
    <subcellularLocation>
        <location evidence="1">Membrane</location>
        <topology evidence="1">Multi-pass membrane protein</topology>
    </subcellularLocation>
</comment>
<dbReference type="Pfam" id="PF00535">
    <property type="entry name" value="Glycos_transf_2"/>
    <property type="match status" value="1"/>
</dbReference>
<keyword evidence="3 5" id="KW-1133">Transmembrane helix</keyword>
<dbReference type="InterPro" id="IPR029044">
    <property type="entry name" value="Nucleotide-diphossugar_trans"/>
</dbReference>
<dbReference type="SUPFAM" id="SSF53448">
    <property type="entry name" value="Nucleotide-diphospho-sugar transferases"/>
    <property type="match status" value="1"/>
</dbReference>
<evidence type="ECO:0000256" key="1">
    <source>
        <dbReference type="ARBA" id="ARBA00004141"/>
    </source>
</evidence>
<keyword evidence="8" id="KW-0328">Glycosyltransferase</keyword>
<keyword evidence="4 5" id="KW-0472">Membrane</keyword>
<dbReference type="PANTHER" id="PTHR48090:SF7">
    <property type="entry name" value="RFBJ PROTEIN"/>
    <property type="match status" value="1"/>
</dbReference>
<evidence type="ECO:0000256" key="3">
    <source>
        <dbReference type="ARBA" id="ARBA00022989"/>
    </source>
</evidence>
<keyword evidence="8" id="KW-0808">Transferase</keyword>
<evidence type="ECO:0000259" key="7">
    <source>
        <dbReference type="Pfam" id="PF04138"/>
    </source>
</evidence>
<feature type="domain" description="GtrA/DPMS transmembrane" evidence="7">
    <location>
        <begin position="300"/>
        <end position="413"/>
    </location>
</feature>
<evidence type="ECO:0000256" key="2">
    <source>
        <dbReference type="ARBA" id="ARBA00022692"/>
    </source>
</evidence>
<evidence type="ECO:0000256" key="4">
    <source>
        <dbReference type="ARBA" id="ARBA00023136"/>
    </source>
</evidence>
<reference evidence="8 9" key="1">
    <citation type="submission" date="2024-09" db="EMBL/GenBank/DDBJ databases">
        <title>Floridaenema gen nov. (Aerosakkonemataceae, Aerosakkonematales ord. nov., Cyanobacteria) from benthic tropical and subtropical fresh waters, with the description of four new species.</title>
        <authorList>
            <person name="Moretto J.A."/>
            <person name="Berthold D.E."/>
            <person name="Lefler F.W."/>
            <person name="Huang I.-S."/>
            <person name="Laughinghouse H. IV."/>
        </authorList>
    </citation>
    <scope>NUCLEOTIDE SEQUENCE [LARGE SCALE GENOMIC DNA]</scope>
    <source>
        <strain evidence="8 9">BLCC-F50</strain>
    </source>
</reference>
<protein>
    <submittedName>
        <fullName evidence="8">Glycosyltransferase</fullName>
        <ecNumber evidence="8">2.4.-.-</ecNumber>
    </submittedName>
</protein>
<proteinExistence type="predicted"/>